<comment type="caution">
    <text evidence="7">The sequence shown here is derived from an EMBL/GenBank/DDBJ whole genome shotgun (WGS) entry which is preliminary data.</text>
</comment>
<evidence type="ECO:0000256" key="5">
    <source>
        <dbReference type="SAM" id="Phobius"/>
    </source>
</evidence>
<evidence type="ECO:0000256" key="4">
    <source>
        <dbReference type="ARBA" id="ARBA00023136"/>
    </source>
</evidence>
<dbReference type="AlphaFoldDB" id="A0A9X2EN23"/>
<keyword evidence="2 5" id="KW-0812">Transmembrane</keyword>
<keyword evidence="3 5" id="KW-1133">Transmembrane helix</keyword>
<keyword evidence="4 5" id="KW-0472">Membrane</keyword>
<evidence type="ECO:0000313" key="7">
    <source>
        <dbReference type="EMBL" id="MCM8558439.1"/>
    </source>
</evidence>
<evidence type="ECO:0000256" key="1">
    <source>
        <dbReference type="ARBA" id="ARBA00004141"/>
    </source>
</evidence>
<proteinExistence type="predicted"/>
<dbReference type="EMBL" id="JAMSHT010000001">
    <property type="protein sequence ID" value="MCM8558439.1"/>
    <property type="molecule type" value="Genomic_DNA"/>
</dbReference>
<evidence type="ECO:0000256" key="2">
    <source>
        <dbReference type="ARBA" id="ARBA00022692"/>
    </source>
</evidence>
<name>A0A9X2EN23_9SPHN</name>
<evidence type="ECO:0000256" key="3">
    <source>
        <dbReference type="ARBA" id="ARBA00022989"/>
    </source>
</evidence>
<feature type="transmembrane region" description="Helical" evidence="5">
    <location>
        <begin position="15"/>
        <end position="35"/>
    </location>
</feature>
<gene>
    <name evidence="7" type="ORF">NDO55_11475</name>
</gene>
<sequence>MKQPVRRLAAFGFDYLLIACWAVFVGLVSVATGLHENLDMSSWAGRAGAHLVGFLSLTLPVIAYFALTEGGPKRASLGKRALKLQVEGNRTWLRNIVKFLPWEIAHAAIWWQDAQPFVDPMPPTNMAVSVAAMLIGLAYVASLFVGDGRTPYDRLAGTRVTR</sequence>
<dbReference type="Pfam" id="PF06271">
    <property type="entry name" value="RDD"/>
    <property type="match status" value="1"/>
</dbReference>
<keyword evidence="8" id="KW-1185">Reference proteome</keyword>
<feature type="domain" description="RDD" evidence="6">
    <location>
        <begin position="4"/>
        <end position="157"/>
    </location>
</feature>
<organism evidence="7 8">
    <name type="scientific">Sphingomicrobium sediminis</name>
    <dbReference type="NCBI Taxonomy" id="2950949"/>
    <lineage>
        <taxon>Bacteria</taxon>
        <taxon>Pseudomonadati</taxon>
        <taxon>Pseudomonadota</taxon>
        <taxon>Alphaproteobacteria</taxon>
        <taxon>Sphingomonadales</taxon>
        <taxon>Sphingomonadaceae</taxon>
        <taxon>Sphingomicrobium</taxon>
    </lineage>
</organism>
<feature type="transmembrane region" description="Helical" evidence="5">
    <location>
        <begin position="126"/>
        <end position="145"/>
    </location>
</feature>
<dbReference type="Proteomes" id="UP001155128">
    <property type="component" value="Unassembled WGS sequence"/>
</dbReference>
<feature type="transmembrane region" description="Helical" evidence="5">
    <location>
        <begin position="47"/>
        <end position="67"/>
    </location>
</feature>
<dbReference type="RefSeq" id="WP_252115327.1">
    <property type="nucleotide sequence ID" value="NZ_JAMSHT010000001.1"/>
</dbReference>
<dbReference type="InterPro" id="IPR010432">
    <property type="entry name" value="RDD"/>
</dbReference>
<dbReference type="GO" id="GO:0016020">
    <property type="term" value="C:membrane"/>
    <property type="evidence" value="ECO:0007669"/>
    <property type="project" value="UniProtKB-SubCell"/>
</dbReference>
<evidence type="ECO:0000259" key="6">
    <source>
        <dbReference type="Pfam" id="PF06271"/>
    </source>
</evidence>
<evidence type="ECO:0000313" key="8">
    <source>
        <dbReference type="Proteomes" id="UP001155128"/>
    </source>
</evidence>
<accession>A0A9X2EN23</accession>
<protein>
    <submittedName>
        <fullName evidence="7">RDD family protein</fullName>
    </submittedName>
</protein>
<comment type="subcellular location">
    <subcellularLocation>
        <location evidence="1">Membrane</location>
        <topology evidence="1">Multi-pass membrane protein</topology>
    </subcellularLocation>
</comment>
<reference evidence="7" key="1">
    <citation type="submission" date="2022-06" db="EMBL/GenBank/DDBJ databases">
        <title>Sphingomicrobium sedimins sp. nov., a marine bacterium isolated from tidal flat.</title>
        <authorList>
            <person name="Kim C.-H."/>
            <person name="Yoo Y."/>
            <person name="Kim J.-J."/>
        </authorList>
    </citation>
    <scope>NUCLEOTIDE SEQUENCE</scope>
    <source>
        <strain evidence="7">GRR-S6-50</strain>
    </source>
</reference>